<keyword evidence="2" id="KW-1185">Reference proteome</keyword>
<gene>
    <name evidence="1" type="ORF">LPJ66_011314</name>
</gene>
<name>A0ACC1HYF7_9FUNG</name>
<evidence type="ECO:0000313" key="2">
    <source>
        <dbReference type="Proteomes" id="UP001150581"/>
    </source>
</evidence>
<evidence type="ECO:0000313" key="1">
    <source>
        <dbReference type="EMBL" id="KAJ1881462.1"/>
    </source>
</evidence>
<accession>A0ACC1HYF7</accession>
<organism evidence="1 2">
    <name type="scientific">Kickxella alabastrina</name>
    <dbReference type="NCBI Taxonomy" id="61397"/>
    <lineage>
        <taxon>Eukaryota</taxon>
        <taxon>Fungi</taxon>
        <taxon>Fungi incertae sedis</taxon>
        <taxon>Zoopagomycota</taxon>
        <taxon>Kickxellomycotina</taxon>
        <taxon>Kickxellomycetes</taxon>
        <taxon>Kickxellales</taxon>
        <taxon>Kickxellaceae</taxon>
        <taxon>Kickxella</taxon>
    </lineage>
</organism>
<dbReference type="Proteomes" id="UP001150581">
    <property type="component" value="Unassembled WGS sequence"/>
</dbReference>
<reference evidence="1" key="1">
    <citation type="submission" date="2022-07" db="EMBL/GenBank/DDBJ databases">
        <title>Phylogenomic reconstructions and comparative analyses of Kickxellomycotina fungi.</title>
        <authorList>
            <person name="Reynolds N.K."/>
            <person name="Stajich J.E."/>
            <person name="Barry K."/>
            <person name="Grigoriev I.V."/>
            <person name="Crous P."/>
            <person name="Smith M.E."/>
        </authorList>
    </citation>
    <scope>NUCLEOTIDE SEQUENCE</scope>
    <source>
        <strain evidence="1">Benny 63K</strain>
    </source>
</reference>
<sequence>MSGARNVTLVYSYTLGNEYPPPMIEYEPVRWVAYLMSALFPLLAVRVLMVARSAQILWFSAAGFGCVLIFIALVLRGAMGADEEDAFRVYETQTVLHLCAGFVLVGVMLGFAAKWIKFAARGMVAVFLTHMAIGYSVAVMICTCVGIPLMFDASEAQRKSGYKLVSVSIIVSIGFILLAVVLTLYHTQRGGGIKQHGTPKLPIVIIPAALLVIWMSFVLARVSLPMSSVANTSDALFYCMSVLPAAGAVVVWTAMTEEFIAEGAGDAAGIGGGCRNNESVSELGMQAATHTMAPCVNRSSGVALTNSIGPAVVDVRFCYLCSSGGGMSATVSVAMPDRLCAKCKYEAMLQRAMHRYV</sequence>
<protein>
    <submittedName>
        <fullName evidence="1">Uncharacterized protein</fullName>
    </submittedName>
</protein>
<dbReference type="EMBL" id="JANBPG010003379">
    <property type="protein sequence ID" value="KAJ1881462.1"/>
    <property type="molecule type" value="Genomic_DNA"/>
</dbReference>
<comment type="caution">
    <text evidence="1">The sequence shown here is derived from an EMBL/GenBank/DDBJ whole genome shotgun (WGS) entry which is preliminary data.</text>
</comment>
<proteinExistence type="predicted"/>